<dbReference type="HOGENOM" id="CLU_130694_3_0_0"/>
<dbReference type="NCBIfam" id="TIGR00251">
    <property type="entry name" value="DUF167 family protein"/>
    <property type="match status" value="1"/>
</dbReference>
<comment type="similarity">
    <text evidence="1 2">Belongs to the UPF0235 family.</text>
</comment>
<gene>
    <name evidence="3" type="ordered locus">wcw_0540</name>
</gene>
<accession>D6YUV0</accession>
<protein>
    <recommendedName>
        <fullName evidence="2">UPF0235 protein wcw_0540</fullName>
    </recommendedName>
</protein>
<dbReference type="InterPro" id="IPR036591">
    <property type="entry name" value="YggU-like_sf"/>
</dbReference>
<dbReference type="OrthoDB" id="9800587at2"/>
<dbReference type="SUPFAM" id="SSF69786">
    <property type="entry name" value="YggU-like"/>
    <property type="match status" value="1"/>
</dbReference>
<keyword evidence="4" id="KW-1185">Reference proteome</keyword>
<dbReference type="Proteomes" id="UP000001505">
    <property type="component" value="Chromosome"/>
</dbReference>
<dbReference type="PANTHER" id="PTHR13420:SF7">
    <property type="entry name" value="UPF0235 PROTEIN C15ORF40"/>
    <property type="match status" value="1"/>
</dbReference>
<proteinExistence type="inferred from homology"/>
<dbReference type="GO" id="GO:0005737">
    <property type="term" value="C:cytoplasm"/>
    <property type="evidence" value="ECO:0007669"/>
    <property type="project" value="TreeGrafter"/>
</dbReference>
<sequence>MWISTKEGVVLPVKLIPNAGKDEISGWENGILKVRITAVPEKGKANAHLIKFLASQLKVSKSDITLIKGEKNRHKTLLIKGDADVVGERLSIYT</sequence>
<dbReference type="PANTHER" id="PTHR13420">
    <property type="entry name" value="UPF0235 PROTEIN C15ORF40"/>
    <property type="match status" value="1"/>
</dbReference>
<dbReference type="AlphaFoldDB" id="D6YUV0"/>
<dbReference type="EMBL" id="CP001928">
    <property type="protein sequence ID" value="ADI37911.1"/>
    <property type="molecule type" value="Genomic_DNA"/>
</dbReference>
<organism evidence="3 4">
    <name type="scientific">Waddlia chondrophila (strain ATCC VR-1470 / WSU 86-1044)</name>
    <dbReference type="NCBI Taxonomy" id="716544"/>
    <lineage>
        <taxon>Bacteria</taxon>
        <taxon>Pseudomonadati</taxon>
        <taxon>Chlamydiota</taxon>
        <taxon>Chlamydiia</taxon>
        <taxon>Parachlamydiales</taxon>
        <taxon>Waddliaceae</taxon>
        <taxon>Waddlia</taxon>
    </lineage>
</organism>
<evidence type="ECO:0000313" key="4">
    <source>
        <dbReference type="Proteomes" id="UP000001505"/>
    </source>
</evidence>
<dbReference type="eggNOG" id="COG1872">
    <property type="taxonomic scope" value="Bacteria"/>
</dbReference>
<name>D6YUV0_WADCW</name>
<reference evidence="3 4" key="1">
    <citation type="journal article" date="2010" name="PLoS ONE">
        <title>The Waddlia genome: a window into chlamydial biology.</title>
        <authorList>
            <person name="Bertelli C."/>
            <person name="Collyn F."/>
            <person name="Croxatto A."/>
            <person name="Ruckert C."/>
            <person name="Polkinghorne A."/>
            <person name="Kebbi-Beghdadi C."/>
            <person name="Goesmann A."/>
            <person name="Vaughan L."/>
            <person name="Greub G."/>
        </authorList>
    </citation>
    <scope>NUCLEOTIDE SEQUENCE [LARGE SCALE GENOMIC DNA]</scope>
    <source>
        <strain evidence="4">ATCC VR-1470 / WSU 86-1044</strain>
    </source>
</reference>
<dbReference type="InterPro" id="IPR003746">
    <property type="entry name" value="DUF167"/>
</dbReference>
<evidence type="ECO:0000256" key="1">
    <source>
        <dbReference type="ARBA" id="ARBA00010364"/>
    </source>
</evidence>
<evidence type="ECO:0000313" key="3">
    <source>
        <dbReference type="EMBL" id="ADI37911.1"/>
    </source>
</evidence>
<dbReference type="KEGG" id="wch:wcw_0540"/>
<dbReference type="Pfam" id="PF02594">
    <property type="entry name" value="DUF167"/>
    <property type="match status" value="1"/>
</dbReference>
<dbReference type="SMART" id="SM01152">
    <property type="entry name" value="DUF167"/>
    <property type="match status" value="1"/>
</dbReference>
<dbReference type="RefSeq" id="WP_013181637.1">
    <property type="nucleotide sequence ID" value="NC_014225.1"/>
</dbReference>
<dbReference type="HAMAP" id="MF_00634">
    <property type="entry name" value="UPF0235"/>
    <property type="match status" value="1"/>
</dbReference>
<evidence type="ECO:0000256" key="2">
    <source>
        <dbReference type="HAMAP-Rule" id="MF_00634"/>
    </source>
</evidence>
<dbReference type="STRING" id="716544.wcw_0540"/>
<dbReference type="Gene3D" id="3.30.1200.10">
    <property type="entry name" value="YggU-like"/>
    <property type="match status" value="1"/>
</dbReference>